<evidence type="ECO:0000313" key="3">
    <source>
        <dbReference type="EMBL" id="KAK6728571.1"/>
    </source>
</evidence>
<dbReference type="Proteomes" id="UP001303046">
    <property type="component" value="Unassembled WGS sequence"/>
</dbReference>
<comment type="caution">
    <text evidence="3">The sequence shown here is derived from an EMBL/GenBank/DDBJ whole genome shotgun (WGS) entry which is preliminary data.</text>
</comment>
<feature type="compositionally biased region" description="Basic and acidic residues" evidence="1">
    <location>
        <begin position="196"/>
        <end position="227"/>
    </location>
</feature>
<dbReference type="EMBL" id="JAVFWL010000001">
    <property type="protein sequence ID" value="KAK6728571.1"/>
    <property type="molecule type" value="Genomic_DNA"/>
</dbReference>
<keyword evidence="2" id="KW-0472">Membrane</keyword>
<gene>
    <name evidence="3" type="primary">Necator_chrI.g2046</name>
    <name evidence="3" type="ORF">RB195_005920</name>
</gene>
<feature type="compositionally biased region" description="Basic residues" evidence="1">
    <location>
        <begin position="125"/>
        <end position="143"/>
    </location>
</feature>
<keyword evidence="4" id="KW-1185">Reference proteome</keyword>
<proteinExistence type="predicted"/>
<keyword evidence="2" id="KW-0812">Transmembrane</keyword>
<evidence type="ECO:0000313" key="4">
    <source>
        <dbReference type="Proteomes" id="UP001303046"/>
    </source>
</evidence>
<protein>
    <submittedName>
        <fullName evidence="3">Uncharacterized protein</fullName>
    </submittedName>
</protein>
<reference evidence="3 4" key="1">
    <citation type="submission" date="2023-08" db="EMBL/GenBank/DDBJ databases">
        <title>A Necator americanus chromosomal reference genome.</title>
        <authorList>
            <person name="Ilik V."/>
            <person name="Petrzelkova K.J."/>
            <person name="Pardy F."/>
            <person name="Fuh T."/>
            <person name="Niatou-Singa F.S."/>
            <person name="Gouil Q."/>
            <person name="Baker L."/>
            <person name="Ritchie M.E."/>
            <person name="Jex A.R."/>
            <person name="Gazzola D."/>
            <person name="Li H."/>
            <person name="Toshio Fujiwara R."/>
            <person name="Zhan B."/>
            <person name="Aroian R.V."/>
            <person name="Pafco B."/>
            <person name="Schwarz E.M."/>
        </authorList>
    </citation>
    <scope>NUCLEOTIDE SEQUENCE [LARGE SCALE GENOMIC DNA]</scope>
    <source>
        <strain evidence="3 4">Aroian</strain>
        <tissue evidence="3">Whole animal</tissue>
    </source>
</reference>
<feature type="transmembrane region" description="Helical" evidence="2">
    <location>
        <begin position="78"/>
        <end position="101"/>
    </location>
</feature>
<keyword evidence="2" id="KW-1133">Transmembrane helix</keyword>
<evidence type="ECO:0000256" key="2">
    <source>
        <dbReference type="SAM" id="Phobius"/>
    </source>
</evidence>
<feature type="compositionally biased region" description="Basic and acidic residues" evidence="1">
    <location>
        <begin position="242"/>
        <end position="252"/>
    </location>
</feature>
<sequence length="306" mass="35531">MIQPFTLPDVIGASSLELKKYLSMPIPKLKTKLIISDVNTTQKGVWDATSEAVLGVTDPEIEEDRESNSRKTLNSTSIIIFVCFGLLLALIIIGVVSVLIVQKRQYKRKLELAEEMRKEEEEERKRKKKKRRRHKKRKKRRKEREKLSKKQEDAKQCFDVKTALVDYLENQTYSRITPLDEQQSAKREGSGLLEDQPNKNDEQIVQTPKDDLSPKNEGPELGEENKDGLPNLNKTQENEGGTDERATTRDRSYTWQKSTWRSEYTTKRTRGPKPVIKVKQSEKLKKALADYLEMHTQTIGSRRSWW</sequence>
<name>A0ABR1BQ77_NECAM</name>
<organism evidence="3 4">
    <name type="scientific">Necator americanus</name>
    <name type="common">Human hookworm</name>
    <dbReference type="NCBI Taxonomy" id="51031"/>
    <lineage>
        <taxon>Eukaryota</taxon>
        <taxon>Metazoa</taxon>
        <taxon>Ecdysozoa</taxon>
        <taxon>Nematoda</taxon>
        <taxon>Chromadorea</taxon>
        <taxon>Rhabditida</taxon>
        <taxon>Rhabditina</taxon>
        <taxon>Rhabditomorpha</taxon>
        <taxon>Strongyloidea</taxon>
        <taxon>Ancylostomatidae</taxon>
        <taxon>Bunostominae</taxon>
        <taxon>Necator</taxon>
    </lineage>
</organism>
<feature type="region of interest" description="Disordered" evidence="1">
    <location>
        <begin position="176"/>
        <end position="274"/>
    </location>
</feature>
<feature type="region of interest" description="Disordered" evidence="1">
    <location>
        <begin position="115"/>
        <end position="152"/>
    </location>
</feature>
<feature type="compositionally biased region" description="Polar residues" evidence="1">
    <location>
        <begin position="253"/>
        <end position="263"/>
    </location>
</feature>
<evidence type="ECO:0000256" key="1">
    <source>
        <dbReference type="SAM" id="MobiDB-lite"/>
    </source>
</evidence>
<accession>A0ABR1BQ77</accession>